<dbReference type="EMBL" id="AP019297">
    <property type="protein sequence ID" value="BBG94950.1"/>
    <property type="molecule type" value="Genomic_DNA"/>
</dbReference>
<feature type="non-terminal residue" evidence="1">
    <location>
        <position position="197"/>
    </location>
</feature>
<sequence length="197" mass="22259">GSSVGFELTTLEGMHPNSCLRDKVSPGGTDAECVFTSFCAAMYLFDCVYCFSPEYQDFEELLQHILTLILYMESNIVDTEELLPRGGASRSLILYDSLLPIHFNITLLALEAWEIGDAFKRCLSSPLLKEGFLSLKCADPFRLHMLKMVELSVCNLYEQVTRLTRRSRFKSLRPCTPTYLVVFDPPVDGLKESKPLP</sequence>
<name>A0A4Y1QSX7_PRUDU</name>
<reference evidence="1" key="1">
    <citation type="journal article" date="2019" name="Science">
        <title>Mutation of a bHLH transcription factor allowed almond domestication.</title>
        <authorList>
            <person name="Sanchez-Perez R."/>
            <person name="Pavan S."/>
            <person name="Mazzeo R."/>
            <person name="Moldovan C."/>
            <person name="Aiese Cigliano R."/>
            <person name="Del Cueto J."/>
            <person name="Ricciardi F."/>
            <person name="Lotti C."/>
            <person name="Ricciardi L."/>
            <person name="Dicenta F."/>
            <person name="Lopez-Marques R.L."/>
            <person name="Lindberg Moller B."/>
        </authorList>
    </citation>
    <scope>NUCLEOTIDE SEQUENCE</scope>
</reference>
<accession>A0A4Y1QSX7</accession>
<evidence type="ECO:0000313" key="1">
    <source>
        <dbReference type="EMBL" id="BBG94950.1"/>
    </source>
</evidence>
<proteinExistence type="predicted"/>
<protein>
    <submittedName>
        <fullName evidence="1">Uncharacterized protein</fullName>
    </submittedName>
</protein>
<feature type="non-terminal residue" evidence="1">
    <location>
        <position position="1"/>
    </location>
</feature>
<gene>
    <name evidence="1" type="ORF">Prudu_003357</name>
</gene>
<organism evidence="1">
    <name type="scientific">Prunus dulcis</name>
    <name type="common">Almond</name>
    <name type="synonym">Amygdalus dulcis</name>
    <dbReference type="NCBI Taxonomy" id="3755"/>
    <lineage>
        <taxon>Eukaryota</taxon>
        <taxon>Viridiplantae</taxon>
        <taxon>Streptophyta</taxon>
        <taxon>Embryophyta</taxon>
        <taxon>Tracheophyta</taxon>
        <taxon>Spermatophyta</taxon>
        <taxon>Magnoliopsida</taxon>
        <taxon>eudicotyledons</taxon>
        <taxon>Gunneridae</taxon>
        <taxon>Pentapetalae</taxon>
        <taxon>rosids</taxon>
        <taxon>fabids</taxon>
        <taxon>Rosales</taxon>
        <taxon>Rosaceae</taxon>
        <taxon>Amygdaloideae</taxon>
        <taxon>Amygdaleae</taxon>
        <taxon>Prunus</taxon>
    </lineage>
</organism>
<dbReference type="AlphaFoldDB" id="A0A4Y1QSX7"/>